<dbReference type="Proteomes" id="UP000006694">
    <property type="component" value="Chromosome"/>
</dbReference>
<keyword evidence="5" id="KW-1185">Reference proteome</keyword>
<reference evidence="4 5" key="1">
    <citation type="journal article" date="2009" name="Appl. Environ. Microbiol.">
        <title>Novel features of the polysaccharide-digesting gliding bacterium Flavobacterium johnsoniae as revealed by genome sequence analysis.</title>
        <authorList>
            <person name="McBride M.J."/>
            <person name="Xie G."/>
            <person name="Martens E.C."/>
            <person name="Lapidus A."/>
            <person name="Henrissat B."/>
            <person name="Rhodes R.G."/>
            <person name="Goltsman E."/>
            <person name="Wang W."/>
            <person name="Xu J."/>
            <person name="Hunnicutt D.W."/>
            <person name="Staroscik A.M."/>
            <person name="Hoover T.R."/>
            <person name="Cheng Y.Q."/>
            <person name="Stein J.L."/>
        </authorList>
    </citation>
    <scope>NUCLEOTIDE SEQUENCE [LARGE SCALE GENOMIC DNA]</scope>
    <source>
        <strain evidence="5">ATCC 17061 / DSM 2064 / JCM 8514 / BCRC 14874 / CCUG 350202 / NBRC 14942 / NCIMB 11054 / UW101</strain>
    </source>
</reference>
<organism evidence="4 5">
    <name type="scientific">Flavobacterium johnsoniae (strain ATCC 17061 / DSM 2064 / JCM 8514 / BCRC 14874 / CCUG 350202 / NBRC 14942 / NCIMB 11054 / UW101)</name>
    <name type="common">Cytophaga johnsonae</name>
    <dbReference type="NCBI Taxonomy" id="376686"/>
    <lineage>
        <taxon>Bacteria</taxon>
        <taxon>Pseudomonadati</taxon>
        <taxon>Bacteroidota</taxon>
        <taxon>Flavobacteriia</taxon>
        <taxon>Flavobacteriales</taxon>
        <taxon>Flavobacteriaceae</taxon>
        <taxon>Flavobacterium</taxon>
    </lineage>
</organism>
<dbReference type="RefSeq" id="WP_012023444.1">
    <property type="nucleotide sequence ID" value="NC_009441.1"/>
</dbReference>
<proteinExistence type="predicted"/>
<dbReference type="KEGG" id="fjo:Fjoh_1364"/>
<dbReference type="Gene3D" id="3.30.360.10">
    <property type="entry name" value="Dihydrodipicolinate Reductase, domain 2"/>
    <property type="match status" value="1"/>
</dbReference>
<keyword evidence="1 4" id="KW-0560">Oxidoreductase</keyword>
<dbReference type="Gene3D" id="3.40.50.720">
    <property type="entry name" value="NAD(P)-binding Rossmann-like Domain"/>
    <property type="match status" value="1"/>
</dbReference>
<dbReference type="STRING" id="376686.Fjoh_1364"/>
<dbReference type="EC" id="1.5.1.8" evidence="4"/>
<protein>
    <submittedName>
        <fullName evidence="4">Saccharopine dehydrogenase (NADP(+), L-lysine-forming)</fullName>
        <ecNumber evidence="4">1.5.1.8</ecNumber>
    </submittedName>
</protein>
<evidence type="ECO:0000259" key="3">
    <source>
        <dbReference type="Pfam" id="PF16653"/>
    </source>
</evidence>
<dbReference type="InterPro" id="IPR032095">
    <property type="entry name" value="Sacchrp_dh-like_C"/>
</dbReference>
<dbReference type="OrthoDB" id="973788at2"/>
<dbReference type="HOGENOM" id="CLU_016207_3_1_10"/>
<dbReference type="InterPro" id="IPR036291">
    <property type="entry name" value="NAD(P)-bd_dom_sf"/>
</dbReference>
<dbReference type="PANTHER" id="PTHR11133:SF22">
    <property type="entry name" value="ALPHA-AMINOADIPIC SEMIALDEHYDE SYNTHASE, MITOCHONDRIAL"/>
    <property type="match status" value="1"/>
</dbReference>
<dbReference type="GO" id="GO:0047130">
    <property type="term" value="F:saccharopine dehydrogenase (NADP+, L-lysine-forming) activity"/>
    <property type="evidence" value="ECO:0007669"/>
    <property type="project" value="UniProtKB-EC"/>
</dbReference>
<accession>A5FK66</accession>
<dbReference type="SUPFAM" id="SSF55347">
    <property type="entry name" value="Glyceraldehyde-3-phosphate dehydrogenase-like, C-terminal domain"/>
    <property type="match status" value="1"/>
</dbReference>
<sequence length="454" mass="51509">MRSVLIIGAGRSASSLINYLLKKSETENLHLVVADLSLALAEKKTQKHPNATPIALDIFNTKERQTAIEKASIVISMLPAHLHIEIAKDCILFKKHLVTASYISDAMQALDQEVKKNNLIFMNEIGLDPGIDHMSAMKVIDEIRSKGGKMLLFESFCGGLVAPESDNNLWNYKFTWAPRNVVLAGQGGAAKFIQEGTYKYIPYSALFRRTEFLEVEGYGKFEAYSNRDSLKYRSVYGLDDVLTLYRGTIRRVGFSRAWNMFVQLGMTDDSYILEGSENMSYRQFINSFLPYHPTDSVEIKTRLILKIDQDDIMWDKLLELDLFNPDKKVNLPNATPAQILEKILTDSWALEPEDKDMIVMYHKFGYELNGEKKQIDSKMVCIGDDQTYTAMAKTVGLPVAMATLLILNGKITTPGVQLPIKKEVYEPILKELEEYGVIFNEQKVPYFGYNPDLF</sequence>
<feature type="domain" description="Saccharopine dehydrogenase NADP binding" evidence="2">
    <location>
        <begin position="4"/>
        <end position="121"/>
    </location>
</feature>
<feature type="domain" description="Saccharopine dehydrogenase-like C-terminal" evidence="3">
    <location>
        <begin position="126"/>
        <end position="437"/>
    </location>
</feature>
<dbReference type="InterPro" id="IPR005097">
    <property type="entry name" value="Sacchrp_dh_NADP-bd"/>
</dbReference>
<dbReference type="Pfam" id="PF03435">
    <property type="entry name" value="Sacchrp_dh_NADP"/>
    <property type="match status" value="1"/>
</dbReference>
<dbReference type="GO" id="GO:0005737">
    <property type="term" value="C:cytoplasm"/>
    <property type="evidence" value="ECO:0007669"/>
    <property type="project" value="TreeGrafter"/>
</dbReference>
<dbReference type="GeneID" id="31764239"/>
<dbReference type="SUPFAM" id="SSF51735">
    <property type="entry name" value="NAD(P)-binding Rossmann-fold domains"/>
    <property type="match status" value="1"/>
</dbReference>
<dbReference type="Pfam" id="PF16653">
    <property type="entry name" value="Sacchrp_dh_C"/>
    <property type="match status" value="1"/>
</dbReference>
<gene>
    <name evidence="4" type="ordered locus">Fjoh_1364</name>
</gene>
<evidence type="ECO:0000256" key="1">
    <source>
        <dbReference type="ARBA" id="ARBA00023002"/>
    </source>
</evidence>
<evidence type="ECO:0000313" key="4">
    <source>
        <dbReference type="EMBL" id="ABQ04396.1"/>
    </source>
</evidence>
<dbReference type="InterPro" id="IPR051168">
    <property type="entry name" value="AASS"/>
</dbReference>
<name>A5FK66_FLAJ1</name>
<dbReference type="eggNOG" id="COG1748">
    <property type="taxonomic scope" value="Bacteria"/>
</dbReference>
<dbReference type="PANTHER" id="PTHR11133">
    <property type="entry name" value="SACCHAROPINE DEHYDROGENASE"/>
    <property type="match status" value="1"/>
</dbReference>
<dbReference type="EMBL" id="CP000685">
    <property type="protein sequence ID" value="ABQ04396.1"/>
    <property type="molecule type" value="Genomic_DNA"/>
</dbReference>
<dbReference type="GO" id="GO:0019878">
    <property type="term" value="P:lysine biosynthetic process via aminoadipic acid"/>
    <property type="evidence" value="ECO:0007669"/>
    <property type="project" value="TreeGrafter"/>
</dbReference>
<dbReference type="Gene3D" id="1.10.1870.10">
    <property type="entry name" value="Domain 3, Saccharopine reductase"/>
    <property type="match status" value="1"/>
</dbReference>
<dbReference type="AlphaFoldDB" id="A5FK66"/>
<evidence type="ECO:0000313" key="5">
    <source>
        <dbReference type="Proteomes" id="UP000006694"/>
    </source>
</evidence>
<evidence type="ECO:0000259" key="2">
    <source>
        <dbReference type="Pfam" id="PF03435"/>
    </source>
</evidence>